<dbReference type="Proteomes" id="UP000215256">
    <property type="component" value="Chromosome 2"/>
</dbReference>
<protein>
    <submittedName>
        <fullName evidence="1">Uncharacterized protein</fullName>
    </submittedName>
</protein>
<dbReference type="KEGG" id="och:CES85_5478"/>
<dbReference type="RefSeq" id="WP_095445351.1">
    <property type="nucleotide sequence ID" value="NZ_JBJDSA010000100.1"/>
</dbReference>
<organism evidence="1 2">
    <name type="scientific">Ochrobactrum quorumnocens</name>
    <dbReference type="NCBI Taxonomy" id="271865"/>
    <lineage>
        <taxon>Bacteria</taxon>
        <taxon>Pseudomonadati</taxon>
        <taxon>Pseudomonadota</taxon>
        <taxon>Alphaproteobacteria</taxon>
        <taxon>Hyphomicrobiales</taxon>
        <taxon>Brucellaceae</taxon>
        <taxon>Brucella/Ochrobactrum group</taxon>
        <taxon>Ochrobactrum</taxon>
    </lineage>
</organism>
<sequence>MLSGWKAWAEDREELDRLRNKPSLAEEPIGYLFQHEETGLTQVVEVQQVEWGFEKNNPRWQKISPVYAAPVSEPSPRAQALEEAAKIAFDVSENGHYYGEASVDSTSSIYQQGAFEVYEALRALSSQPIADHIADAGKMVADGCKAYVGEMKTSSGTDYFVMIKSGGRELSIRKHQWKHHADYEAAEYNWLFNGGEKPDILEYREAPGASK</sequence>
<evidence type="ECO:0000313" key="2">
    <source>
        <dbReference type="Proteomes" id="UP000215256"/>
    </source>
</evidence>
<proteinExistence type="predicted"/>
<dbReference type="EMBL" id="CP022603">
    <property type="protein sequence ID" value="ASV84683.1"/>
    <property type="molecule type" value="Genomic_DNA"/>
</dbReference>
<evidence type="ECO:0000313" key="1">
    <source>
        <dbReference type="EMBL" id="ASV84683.1"/>
    </source>
</evidence>
<dbReference type="AlphaFoldDB" id="A0A248UCY4"/>
<accession>A0A248UCY4</accession>
<name>A0A248UCY4_9HYPH</name>
<reference evidence="1 2" key="1">
    <citation type="submission" date="2017-07" db="EMBL/GenBank/DDBJ databases">
        <title>Phylogenetic study on the rhizospheric bacterium Ochrobactrum sp. A44.</title>
        <authorList>
            <person name="Krzyzanowska D.M."/>
            <person name="Ossowicki A."/>
            <person name="Rajewska M."/>
            <person name="Maciag T."/>
            <person name="Kaczynski Z."/>
            <person name="Czerwicka M."/>
            <person name="Jafra S."/>
        </authorList>
    </citation>
    <scope>NUCLEOTIDE SEQUENCE [LARGE SCALE GENOMIC DNA]</scope>
    <source>
        <strain evidence="1 2">A44</strain>
    </source>
</reference>
<gene>
    <name evidence="1" type="ORF">CES85_5478</name>
</gene>